<evidence type="ECO:0000256" key="1">
    <source>
        <dbReference type="ARBA" id="ARBA00023172"/>
    </source>
</evidence>
<dbReference type="EMBL" id="JAPWTJ010001416">
    <property type="protein sequence ID" value="KAJ8971933.1"/>
    <property type="molecule type" value="Genomic_DNA"/>
</dbReference>
<dbReference type="Proteomes" id="UP001162164">
    <property type="component" value="Unassembled WGS sequence"/>
</dbReference>
<evidence type="ECO:0000313" key="2">
    <source>
        <dbReference type="EMBL" id="KAJ8971933.1"/>
    </source>
</evidence>
<accession>A0ABQ9J2T7</accession>
<dbReference type="InterPro" id="IPR013762">
    <property type="entry name" value="Integrase-like_cat_sf"/>
</dbReference>
<keyword evidence="1" id="KW-0233">DNA recombination</keyword>
<reference evidence="2" key="1">
    <citation type="journal article" date="2023" name="Insect Mol. Biol.">
        <title>Genome sequencing provides insights into the evolution of gene families encoding plant cell wall-degrading enzymes in longhorned beetles.</title>
        <authorList>
            <person name="Shin N.R."/>
            <person name="Okamura Y."/>
            <person name="Kirsch R."/>
            <person name="Pauchet Y."/>
        </authorList>
    </citation>
    <scope>NUCLEOTIDE SEQUENCE</scope>
    <source>
        <strain evidence="2">MMC_N1</strain>
    </source>
</reference>
<gene>
    <name evidence="2" type="ORF">NQ317_015439</name>
</gene>
<organism evidence="2 3">
    <name type="scientific">Molorchus minor</name>
    <dbReference type="NCBI Taxonomy" id="1323400"/>
    <lineage>
        <taxon>Eukaryota</taxon>
        <taxon>Metazoa</taxon>
        <taxon>Ecdysozoa</taxon>
        <taxon>Arthropoda</taxon>
        <taxon>Hexapoda</taxon>
        <taxon>Insecta</taxon>
        <taxon>Pterygota</taxon>
        <taxon>Neoptera</taxon>
        <taxon>Endopterygota</taxon>
        <taxon>Coleoptera</taxon>
        <taxon>Polyphaga</taxon>
        <taxon>Cucujiformia</taxon>
        <taxon>Chrysomeloidea</taxon>
        <taxon>Cerambycidae</taxon>
        <taxon>Lamiinae</taxon>
        <taxon>Monochamini</taxon>
        <taxon>Molorchus</taxon>
    </lineage>
</organism>
<keyword evidence="3" id="KW-1185">Reference proteome</keyword>
<evidence type="ECO:0000313" key="3">
    <source>
        <dbReference type="Proteomes" id="UP001162164"/>
    </source>
</evidence>
<protein>
    <recommendedName>
        <fullName evidence="4">Tyr recombinase domain-containing protein</fullName>
    </recommendedName>
</protein>
<sequence>MENQEESQDIVEAAGTAILNLLPTKSRNLYDKAEWCKRKKVQTYTENVMLAYLHEKSNEYKSSMVWAQYSFKIVIFEKKFRWLYKAKKSKILTRDQIDSFLSQANDDEYLMIKIALIFGISGACRGDELTNLRVDDIEDVVLSLIITIPNTKTKISRTFVVTRTEGNTNILDLNRKYAALRPPHTSHGRFFVFYKSGKCIYYTASRQKHFWKNPKYNIHLPRIIRSNLIYWPLSINSISGCRSRHPTIKRHGGWKSTTVAEGYIHNSVQNKTNISN</sequence>
<dbReference type="SUPFAM" id="SSF56349">
    <property type="entry name" value="DNA breaking-rejoining enzymes"/>
    <property type="match status" value="1"/>
</dbReference>
<dbReference type="InterPro" id="IPR011010">
    <property type="entry name" value="DNA_brk_join_enz"/>
</dbReference>
<proteinExistence type="predicted"/>
<comment type="caution">
    <text evidence="2">The sequence shown here is derived from an EMBL/GenBank/DDBJ whole genome shotgun (WGS) entry which is preliminary data.</text>
</comment>
<name>A0ABQ9J2T7_9CUCU</name>
<dbReference type="Gene3D" id="1.10.443.10">
    <property type="entry name" value="Intergrase catalytic core"/>
    <property type="match status" value="1"/>
</dbReference>
<evidence type="ECO:0008006" key="4">
    <source>
        <dbReference type="Google" id="ProtNLM"/>
    </source>
</evidence>